<dbReference type="PANTHER" id="PTHR35841:SF1">
    <property type="entry name" value="PHOSPHONATES-BINDING PERIPLASMIC PROTEIN"/>
    <property type="match status" value="1"/>
</dbReference>
<comment type="caution">
    <text evidence="5">The sequence shown here is derived from an EMBL/GenBank/DDBJ whole genome shotgun (WGS) entry which is preliminary data.</text>
</comment>
<organism evidence="5 6">
    <name type="scientific">Salipaludibacillus keqinensis</name>
    <dbReference type="NCBI Taxonomy" id="2045207"/>
    <lineage>
        <taxon>Bacteria</taxon>
        <taxon>Bacillati</taxon>
        <taxon>Bacillota</taxon>
        <taxon>Bacilli</taxon>
        <taxon>Bacillales</taxon>
        <taxon>Bacillaceae</taxon>
    </lineage>
</organism>
<accession>A0A323TCB1</accession>
<dbReference type="RefSeq" id="WP_110610306.1">
    <property type="nucleotide sequence ID" value="NZ_PDOD01000003.1"/>
</dbReference>
<evidence type="ECO:0000313" key="6">
    <source>
        <dbReference type="Proteomes" id="UP000248214"/>
    </source>
</evidence>
<comment type="similarity">
    <text evidence="1">Belongs to the phosphate/phosphite/phosphonate binding protein family.</text>
</comment>
<evidence type="ECO:0008006" key="7">
    <source>
        <dbReference type="Google" id="ProtNLM"/>
    </source>
</evidence>
<dbReference type="OrthoDB" id="9776786at2"/>
<dbReference type="PROSITE" id="PS51257">
    <property type="entry name" value="PROKAR_LIPOPROTEIN"/>
    <property type="match status" value="1"/>
</dbReference>
<feature type="compositionally biased region" description="Acidic residues" evidence="3">
    <location>
        <begin position="45"/>
        <end position="57"/>
    </location>
</feature>
<dbReference type="PANTHER" id="PTHR35841">
    <property type="entry name" value="PHOSPHONATES-BINDING PERIPLASMIC PROTEIN"/>
    <property type="match status" value="1"/>
</dbReference>
<evidence type="ECO:0000256" key="4">
    <source>
        <dbReference type="SAM" id="SignalP"/>
    </source>
</evidence>
<sequence>MKRLKKLLTGVTTAVALTVVLAACGENDESDTANADDGNNNNGASEEEEEATDDREDWPDEFVYGLVPGEDPSVLESRWDPMREFLEERLGIPVEFFHGTDYTAMIEAMRGGHVHQAHFGPFAYTLAHERAGAEAFAMGINDLEDAAYNSIIITLEDSGIETLEDLEGKDFAWVDPTSASGHLFPKAHLINELGITNDEVDEMFGNVVFAGGHDSAFISVLNGDVDAAGVADFIIGNLEDTHGDHPEYDNIKIVSTTGDIPRGPDAYLADLPESLKEELQQAFADMAEQEELQEFLEAANFQAGWIEVDDSDFDIMRETAEALGMSPEELLN</sequence>
<dbReference type="Proteomes" id="UP000248214">
    <property type="component" value="Unassembled WGS sequence"/>
</dbReference>
<dbReference type="GO" id="GO:0043190">
    <property type="term" value="C:ATP-binding cassette (ABC) transporter complex"/>
    <property type="evidence" value="ECO:0007669"/>
    <property type="project" value="InterPro"/>
</dbReference>
<gene>
    <name evidence="5" type="ORF">CR194_13985</name>
</gene>
<dbReference type="Pfam" id="PF12974">
    <property type="entry name" value="Phosphonate-bd"/>
    <property type="match status" value="1"/>
</dbReference>
<keyword evidence="6" id="KW-1185">Reference proteome</keyword>
<proteinExistence type="inferred from homology"/>
<evidence type="ECO:0000256" key="1">
    <source>
        <dbReference type="ARBA" id="ARBA00007162"/>
    </source>
</evidence>
<feature type="compositionally biased region" description="Low complexity" evidence="3">
    <location>
        <begin position="32"/>
        <end position="44"/>
    </location>
</feature>
<dbReference type="CDD" id="cd01071">
    <property type="entry name" value="PBP2_PhnD_like"/>
    <property type="match status" value="1"/>
</dbReference>
<dbReference type="NCBIfam" id="TIGR01098">
    <property type="entry name" value="3A0109s03R"/>
    <property type="match status" value="1"/>
</dbReference>
<feature type="region of interest" description="Disordered" evidence="3">
    <location>
        <begin position="28"/>
        <end position="57"/>
    </location>
</feature>
<evidence type="ECO:0000256" key="3">
    <source>
        <dbReference type="SAM" id="MobiDB-lite"/>
    </source>
</evidence>
<dbReference type="AlphaFoldDB" id="A0A323TCB1"/>
<keyword evidence="2 4" id="KW-0732">Signal</keyword>
<feature type="signal peptide" evidence="4">
    <location>
        <begin position="1"/>
        <end position="22"/>
    </location>
</feature>
<name>A0A323TCB1_9BACI</name>
<dbReference type="EMBL" id="PDOD01000003">
    <property type="protein sequence ID" value="PYZ92758.1"/>
    <property type="molecule type" value="Genomic_DNA"/>
</dbReference>
<dbReference type="Gene3D" id="3.40.190.10">
    <property type="entry name" value="Periplasmic binding protein-like II"/>
    <property type="match status" value="2"/>
</dbReference>
<dbReference type="SUPFAM" id="SSF53850">
    <property type="entry name" value="Periplasmic binding protein-like II"/>
    <property type="match status" value="1"/>
</dbReference>
<evidence type="ECO:0000313" key="5">
    <source>
        <dbReference type="EMBL" id="PYZ92758.1"/>
    </source>
</evidence>
<protein>
    <recommendedName>
        <fullName evidence="7">Phosphonate ABC transporter substrate-binding protein</fullName>
    </recommendedName>
</protein>
<reference evidence="5 6" key="1">
    <citation type="submission" date="2017-10" db="EMBL/GenBank/DDBJ databases">
        <title>Bacillus sp. nov., a halophilic bacterium isolated from a Keqin Lake.</title>
        <authorList>
            <person name="Wang H."/>
        </authorList>
    </citation>
    <scope>NUCLEOTIDE SEQUENCE [LARGE SCALE GENOMIC DNA]</scope>
    <source>
        <strain evidence="5 6">KQ-12</strain>
    </source>
</reference>
<dbReference type="GO" id="GO:0055085">
    <property type="term" value="P:transmembrane transport"/>
    <property type="evidence" value="ECO:0007669"/>
    <property type="project" value="InterPro"/>
</dbReference>
<evidence type="ECO:0000256" key="2">
    <source>
        <dbReference type="ARBA" id="ARBA00022729"/>
    </source>
</evidence>
<feature type="chain" id="PRO_5039018781" description="Phosphonate ABC transporter substrate-binding protein" evidence="4">
    <location>
        <begin position="23"/>
        <end position="332"/>
    </location>
</feature>
<dbReference type="InterPro" id="IPR005770">
    <property type="entry name" value="PhnD"/>
</dbReference>